<dbReference type="RefSeq" id="WP_284296520.1">
    <property type="nucleotide sequence ID" value="NZ_BSSV01000002.1"/>
</dbReference>
<evidence type="ECO:0000313" key="6">
    <source>
        <dbReference type="Proteomes" id="UP001157134"/>
    </source>
</evidence>
<proteinExistence type="inferred from homology"/>
<dbReference type="SUPFAM" id="SSF111369">
    <property type="entry name" value="HlyD-like secretion proteins"/>
    <property type="match status" value="1"/>
</dbReference>
<accession>A0ABQ6H9N8</accession>
<keyword evidence="6" id="KW-1185">Reference proteome</keyword>
<evidence type="ECO:0000259" key="4">
    <source>
        <dbReference type="Pfam" id="PF25917"/>
    </source>
</evidence>
<sequence length="351" mass="38832">MKRLLVAFASLALIVSCSDNTQVVEKQPTPVLVKLSKVQLINENAKYTFPAEVDAVKTVDVSFEVSGRLVQQDIVTGTQVEKGHILATIDQKPFVRRVKEQTSKKQQAERELNRLAQMLEKGLTSQRAFDNAQTAFELAEIELSNSQQELSYTQLLAPFSAQISERLVDNNSFVQAGQPIARMQDISKIYFKINVPERVITSNTGKKIKQATATIGSLEQSFPVAYLEHSTTPDPVTQTYKAVFAMDPIDGISLVPGARAILDIVIEEPNDEQAHIVPLSAILGDKEQGFYLWKHAPDSHTVQKTPVTVLKFAEDFVVIDSALTTEDEIVTAGASKMYEGLLVEAYKAEHD</sequence>
<dbReference type="InterPro" id="IPR006143">
    <property type="entry name" value="RND_pump_MFP"/>
</dbReference>
<feature type="domain" description="Multidrug resistance protein MdtA-like barrel-sandwich hybrid" evidence="4">
    <location>
        <begin position="58"/>
        <end position="179"/>
    </location>
</feature>
<protein>
    <submittedName>
        <fullName evidence="5">Hemolysin secretion protein D</fullName>
    </submittedName>
</protein>
<feature type="chain" id="PRO_5046968941" evidence="3">
    <location>
        <begin position="22"/>
        <end position="351"/>
    </location>
</feature>
<feature type="signal peptide" evidence="3">
    <location>
        <begin position="1"/>
        <end position="21"/>
    </location>
</feature>
<dbReference type="Proteomes" id="UP001157134">
    <property type="component" value="Unassembled WGS sequence"/>
</dbReference>
<dbReference type="InterPro" id="IPR058625">
    <property type="entry name" value="MdtA-like_BSH"/>
</dbReference>
<dbReference type="PROSITE" id="PS51257">
    <property type="entry name" value="PROKAR_LIPOPROTEIN"/>
    <property type="match status" value="1"/>
</dbReference>
<dbReference type="Pfam" id="PF25917">
    <property type="entry name" value="BSH_RND"/>
    <property type="match status" value="1"/>
</dbReference>
<feature type="coiled-coil region" evidence="2">
    <location>
        <begin position="98"/>
        <end position="149"/>
    </location>
</feature>
<name>A0ABQ6H9N8_9GAMM</name>
<dbReference type="EMBL" id="BSSV01000002">
    <property type="protein sequence ID" value="GLX84833.1"/>
    <property type="molecule type" value="Genomic_DNA"/>
</dbReference>
<dbReference type="Gene3D" id="1.10.287.470">
    <property type="entry name" value="Helix hairpin bin"/>
    <property type="match status" value="1"/>
</dbReference>
<keyword evidence="3" id="KW-0732">Signal</keyword>
<keyword evidence="2" id="KW-0175">Coiled coil</keyword>
<reference evidence="5 6" key="1">
    <citation type="submission" date="2023-03" db="EMBL/GenBank/DDBJ databases">
        <title>Thalassotalea loyana LMG 22536T draft genome sequence.</title>
        <authorList>
            <person name="Sawabe T."/>
        </authorList>
    </citation>
    <scope>NUCLEOTIDE SEQUENCE [LARGE SCALE GENOMIC DNA]</scope>
    <source>
        <strain evidence="5 6">LMG 22536</strain>
    </source>
</reference>
<comment type="similarity">
    <text evidence="1">Belongs to the membrane fusion protein (MFP) (TC 8.A.1) family.</text>
</comment>
<dbReference type="NCBIfam" id="TIGR01730">
    <property type="entry name" value="RND_mfp"/>
    <property type="match status" value="1"/>
</dbReference>
<dbReference type="Gene3D" id="2.40.30.170">
    <property type="match status" value="1"/>
</dbReference>
<dbReference type="PANTHER" id="PTHR30469">
    <property type="entry name" value="MULTIDRUG RESISTANCE PROTEIN MDTA"/>
    <property type="match status" value="1"/>
</dbReference>
<evidence type="ECO:0000313" key="5">
    <source>
        <dbReference type="EMBL" id="GLX84833.1"/>
    </source>
</evidence>
<dbReference type="Gene3D" id="2.40.50.100">
    <property type="match status" value="1"/>
</dbReference>
<evidence type="ECO:0000256" key="3">
    <source>
        <dbReference type="SAM" id="SignalP"/>
    </source>
</evidence>
<dbReference type="PANTHER" id="PTHR30469:SF20">
    <property type="entry name" value="EFFLUX RND TRANSPORTER PERIPLASMIC ADAPTOR SUBUNIT"/>
    <property type="match status" value="1"/>
</dbReference>
<evidence type="ECO:0000256" key="2">
    <source>
        <dbReference type="SAM" id="Coils"/>
    </source>
</evidence>
<organism evidence="5 6">
    <name type="scientific">Thalassotalea loyana</name>
    <dbReference type="NCBI Taxonomy" id="280483"/>
    <lineage>
        <taxon>Bacteria</taxon>
        <taxon>Pseudomonadati</taxon>
        <taxon>Pseudomonadota</taxon>
        <taxon>Gammaproteobacteria</taxon>
        <taxon>Alteromonadales</taxon>
        <taxon>Colwelliaceae</taxon>
        <taxon>Thalassotalea</taxon>
    </lineage>
</organism>
<dbReference type="Gene3D" id="2.40.420.20">
    <property type="match status" value="1"/>
</dbReference>
<comment type="caution">
    <text evidence="5">The sequence shown here is derived from an EMBL/GenBank/DDBJ whole genome shotgun (WGS) entry which is preliminary data.</text>
</comment>
<gene>
    <name evidence="5" type="ORF">tloyanaT_10850</name>
</gene>
<evidence type="ECO:0000256" key="1">
    <source>
        <dbReference type="ARBA" id="ARBA00009477"/>
    </source>
</evidence>